<reference evidence="5" key="1">
    <citation type="journal article" date="2021" name="PeerJ">
        <title>Extensive microbial diversity within the chicken gut microbiome revealed by metagenomics and culture.</title>
        <authorList>
            <person name="Gilroy R."/>
            <person name="Ravi A."/>
            <person name="Getino M."/>
            <person name="Pursley I."/>
            <person name="Horton D.L."/>
            <person name="Alikhan N.F."/>
            <person name="Baker D."/>
            <person name="Gharbi K."/>
            <person name="Hall N."/>
            <person name="Watson M."/>
            <person name="Adriaenssens E.M."/>
            <person name="Foster-Nyarko E."/>
            <person name="Jarju S."/>
            <person name="Secka A."/>
            <person name="Antonio M."/>
            <person name="Oren A."/>
            <person name="Chaudhuri R.R."/>
            <person name="La Ragione R."/>
            <person name="Hildebrand F."/>
            <person name="Pallen M.J."/>
        </authorList>
    </citation>
    <scope>NUCLEOTIDE SEQUENCE</scope>
    <source>
        <strain evidence="5">CHK191-13928</strain>
    </source>
</reference>
<dbReference type="InterPro" id="IPR009057">
    <property type="entry name" value="Homeodomain-like_sf"/>
</dbReference>
<dbReference type="Pfam" id="PF02311">
    <property type="entry name" value="AraC_binding"/>
    <property type="match status" value="1"/>
</dbReference>
<evidence type="ECO:0000256" key="3">
    <source>
        <dbReference type="ARBA" id="ARBA00023163"/>
    </source>
</evidence>
<gene>
    <name evidence="5" type="ORF">H9735_02115</name>
</gene>
<dbReference type="InterPro" id="IPR020449">
    <property type="entry name" value="Tscrpt_reg_AraC-type_HTH"/>
</dbReference>
<keyword evidence="2" id="KW-0238">DNA-binding</keyword>
<dbReference type="PANTHER" id="PTHR43280">
    <property type="entry name" value="ARAC-FAMILY TRANSCRIPTIONAL REGULATOR"/>
    <property type="match status" value="1"/>
</dbReference>
<dbReference type="PROSITE" id="PS00041">
    <property type="entry name" value="HTH_ARAC_FAMILY_1"/>
    <property type="match status" value="1"/>
</dbReference>
<proteinExistence type="predicted"/>
<evidence type="ECO:0000313" key="5">
    <source>
        <dbReference type="EMBL" id="HIX66905.1"/>
    </source>
</evidence>
<dbReference type="Pfam" id="PF12833">
    <property type="entry name" value="HTH_18"/>
    <property type="match status" value="1"/>
</dbReference>
<organism evidence="5 6">
    <name type="scientific">Candidatus Anaerostipes excrementavium</name>
    <dbReference type="NCBI Taxonomy" id="2838463"/>
    <lineage>
        <taxon>Bacteria</taxon>
        <taxon>Bacillati</taxon>
        <taxon>Bacillota</taxon>
        <taxon>Clostridia</taxon>
        <taxon>Lachnospirales</taxon>
        <taxon>Lachnospiraceae</taxon>
        <taxon>Anaerostipes</taxon>
    </lineage>
</organism>
<dbReference type="PANTHER" id="PTHR43280:SF28">
    <property type="entry name" value="HTH-TYPE TRANSCRIPTIONAL ACTIVATOR RHAS"/>
    <property type="match status" value="1"/>
</dbReference>
<evidence type="ECO:0000256" key="2">
    <source>
        <dbReference type="ARBA" id="ARBA00023125"/>
    </source>
</evidence>
<evidence type="ECO:0000313" key="6">
    <source>
        <dbReference type="Proteomes" id="UP000886721"/>
    </source>
</evidence>
<dbReference type="Proteomes" id="UP000886721">
    <property type="component" value="Unassembled WGS sequence"/>
</dbReference>
<dbReference type="Gene3D" id="1.10.10.60">
    <property type="entry name" value="Homeodomain-like"/>
    <property type="match status" value="2"/>
</dbReference>
<dbReference type="InterPro" id="IPR018062">
    <property type="entry name" value="HTH_AraC-typ_CS"/>
</dbReference>
<evidence type="ECO:0000256" key="1">
    <source>
        <dbReference type="ARBA" id="ARBA00023015"/>
    </source>
</evidence>
<accession>A0A9D1WVP5</accession>
<keyword evidence="3" id="KW-0804">Transcription</keyword>
<dbReference type="InterPro" id="IPR003313">
    <property type="entry name" value="AraC-bd"/>
</dbReference>
<dbReference type="PRINTS" id="PR00032">
    <property type="entry name" value="HTHARAC"/>
</dbReference>
<dbReference type="PROSITE" id="PS01124">
    <property type="entry name" value="HTH_ARAC_FAMILY_2"/>
    <property type="match status" value="1"/>
</dbReference>
<name>A0A9D1WVP5_9FIRM</name>
<dbReference type="InterPro" id="IPR014710">
    <property type="entry name" value="RmlC-like_jellyroll"/>
</dbReference>
<reference evidence="5" key="2">
    <citation type="submission" date="2021-04" db="EMBL/GenBank/DDBJ databases">
        <authorList>
            <person name="Gilroy R."/>
        </authorList>
    </citation>
    <scope>NUCLEOTIDE SEQUENCE</scope>
    <source>
        <strain evidence="5">CHK191-13928</strain>
    </source>
</reference>
<dbReference type="SUPFAM" id="SSF51182">
    <property type="entry name" value="RmlC-like cupins"/>
    <property type="match status" value="1"/>
</dbReference>
<evidence type="ECO:0000259" key="4">
    <source>
        <dbReference type="PROSITE" id="PS01124"/>
    </source>
</evidence>
<protein>
    <submittedName>
        <fullName evidence="5">AraC family transcriptional regulator</fullName>
    </submittedName>
</protein>
<dbReference type="GO" id="GO:0043565">
    <property type="term" value="F:sequence-specific DNA binding"/>
    <property type="evidence" value="ECO:0007669"/>
    <property type="project" value="InterPro"/>
</dbReference>
<dbReference type="Gene3D" id="2.60.120.10">
    <property type="entry name" value="Jelly Rolls"/>
    <property type="match status" value="1"/>
</dbReference>
<dbReference type="EMBL" id="DXEM01000006">
    <property type="protein sequence ID" value="HIX66905.1"/>
    <property type="molecule type" value="Genomic_DNA"/>
</dbReference>
<feature type="domain" description="HTH araC/xylS-type" evidence="4">
    <location>
        <begin position="192"/>
        <end position="290"/>
    </location>
</feature>
<dbReference type="SMART" id="SM00342">
    <property type="entry name" value="HTH_ARAC"/>
    <property type="match status" value="1"/>
</dbReference>
<dbReference type="InterPro" id="IPR018060">
    <property type="entry name" value="HTH_AraC"/>
</dbReference>
<comment type="caution">
    <text evidence="5">The sequence shown here is derived from an EMBL/GenBank/DDBJ whole genome shotgun (WGS) entry which is preliminary data.</text>
</comment>
<dbReference type="SUPFAM" id="SSF46689">
    <property type="entry name" value="Homeodomain-like"/>
    <property type="match status" value="2"/>
</dbReference>
<dbReference type="AlphaFoldDB" id="A0A9D1WVP5"/>
<sequence length="303" mass="35117">MDLKKENYINSINLNIDTDFPYLVLDVIGKNSYPQNPGFQVMHWHEDLQFIYVLDGITEVRTLDHSVQIQAGEAIFINKDVVHFVGEIKNCHYNSFLFPPYFLAFYAGSPAKDFVDSIITNDRLPFVHFTPAVGWQQEITTILQQLVQLEKDKTNFYVYEVLVKLSSLWLIMRKNIILPQEQKESVVHLRMQKILHFIEKHFSEDITLSDLSASANISKSECSRCFKISMGTTPYKYLTEYRLSKAAQLLTKTNEPVGNIAVAVGFHQMSHFGKCFKEKTGYSPKEYRKMEKRKTITKPINQN</sequence>
<keyword evidence="1" id="KW-0805">Transcription regulation</keyword>
<dbReference type="InterPro" id="IPR011051">
    <property type="entry name" value="RmlC_Cupin_sf"/>
</dbReference>
<dbReference type="GO" id="GO:0003700">
    <property type="term" value="F:DNA-binding transcription factor activity"/>
    <property type="evidence" value="ECO:0007669"/>
    <property type="project" value="InterPro"/>
</dbReference>